<organism evidence="1 2">
    <name type="scientific">Dallia pectoralis</name>
    <name type="common">Alaska blackfish</name>
    <dbReference type="NCBI Taxonomy" id="75939"/>
    <lineage>
        <taxon>Eukaryota</taxon>
        <taxon>Metazoa</taxon>
        <taxon>Chordata</taxon>
        <taxon>Craniata</taxon>
        <taxon>Vertebrata</taxon>
        <taxon>Euteleostomi</taxon>
        <taxon>Actinopterygii</taxon>
        <taxon>Neopterygii</taxon>
        <taxon>Teleostei</taxon>
        <taxon>Protacanthopterygii</taxon>
        <taxon>Esociformes</taxon>
        <taxon>Umbridae</taxon>
        <taxon>Dallia</taxon>
    </lineage>
</organism>
<gene>
    <name evidence="1" type="ORF">DPEC_G00292290</name>
</gene>
<sequence>MFSKKVFCGATSPLFPPGILGSVGGGQSAVDGCDAAANRRTAVWMDISRWDGEAHCNPALLQLLQAHCGTDTRTSGALHSAGSPHACHPTYHTPHDAHLLLSKHAWVDNWNSH</sequence>
<name>A0ACC2FI67_DALPE</name>
<proteinExistence type="predicted"/>
<keyword evidence="2" id="KW-1185">Reference proteome</keyword>
<comment type="caution">
    <text evidence="1">The sequence shown here is derived from an EMBL/GenBank/DDBJ whole genome shotgun (WGS) entry which is preliminary data.</text>
</comment>
<dbReference type="Proteomes" id="UP001157502">
    <property type="component" value="Chromosome 27"/>
</dbReference>
<dbReference type="EMBL" id="CM055754">
    <property type="protein sequence ID" value="KAJ7990960.1"/>
    <property type="molecule type" value="Genomic_DNA"/>
</dbReference>
<accession>A0ACC2FI67</accession>
<evidence type="ECO:0000313" key="2">
    <source>
        <dbReference type="Proteomes" id="UP001157502"/>
    </source>
</evidence>
<reference evidence="1" key="1">
    <citation type="submission" date="2021-05" db="EMBL/GenBank/DDBJ databases">
        <authorList>
            <person name="Pan Q."/>
            <person name="Jouanno E."/>
            <person name="Zahm M."/>
            <person name="Klopp C."/>
            <person name="Cabau C."/>
            <person name="Louis A."/>
            <person name="Berthelot C."/>
            <person name="Parey E."/>
            <person name="Roest Crollius H."/>
            <person name="Montfort J."/>
            <person name="Robinson-Rechavi M."/>
            <person name="Bouchez O."/>
            <person name="Lampietro C."/>
            <person name="Lopez Roques C."/>
            <person name="Donnadieu C."/>
            <person name="Postlethwait J."/>
            <person name="Bobe J."/>
            <person name="Dillon D."/>
            <person name="Chandos A."/>
            <person name="von Hippel F."/>
            <person name="Guiguen Y."/>
        </authorList>
    </citation>
    <scope>NUCLEOTIDE SEQUENCE</scope>
    <source>
        <strain evidence="1">YG-Jan2019</strain>
    </source>
</reference>
<protein>
    <submittedName>
        <fullName evidence="1">Uncharacterized protein</fullName>
    </submittedName>
</protein>
<evidence type="ECO:0000313" key="1">
    <source>
        <dbReference type="EMBL" id="KAJ7990960.1"/>
    </source>
</evidence>